<organism evidence="2 3">
    <name type="scientific">Flavobacterium gawalongense</name>
    <dbReference type="NCBI Taxonomy" id="2594432"/>
    <lineage>
        <taxon>Bacteria</taxon>
        <taxon>Pseudomonadati</taxon>
        <taxon>Bacteroidota</taxon>
        <taxon>Flavobacteriia</taxon>
        <taxon>Flavobacteriales</taxon>
        <taxon>Flavobacteriaceae</taxon>
        <taxon>Flavobacterium</taxon>
    </lineage>
</organism>
<evidence type="ECO:0000313" key="2">
    <source>
        <dbReference type="EMBL" id="TRX07020.1"/>
    </source>
</evidence>
<feature type="transmembrane region" description="Helical" evidence="1">
    <location>
        <begin position="90"/>
        <end position="112"/>
    </location>
</feature>
<evidence type="ECO:0000256" key="1">
    <source>
        <dbReference type="SAM" id="Phobius"/>
    </source>
</evidence>
<dbReference type="Proteomes" id="UP000318669">
    <property type="component" value="Unassembled WGS sequence"/>
</dbReference>
<evidence type="ECO:0008006" key="4">
    <source>
        <dbReference type="Google" id="ProtNLM"/>
    </source>
</evidence>
<dbReference type="EMBL" id="VJZL01000028">
    <property type="protein sequence ID" value="TRX07020.1"/>
    <property type="molecule type" value="Genomic_DNA"/>
</dbReference>
<gene>
    <name evidence="2" type="ORF">FNW11_13425</name>
</gene>
<keyword evidence="1" id="KW-0812">Transmembrane</keyword>
<reference evidence="2 3" key="1">
    <citation type="submission" date="2019-07" db="EMBL/GenBank/DDBJ databases">
        <title>Novel species of Flavobacterium.</title>
        <authorList>
            <person name="Liu Q."/>
            <person name="Xin Y.-H."/>
        </authorList>
    </citation>
    <scope>NUCLEOTIDE SEQUENCE [LARGE SCALE GENOMIC DNA]</scope>
    <source>
        <strain evidence="2 3">GSR22</strain>
    </source>
</reference>
<proteinExistence type="predicted"/>
<keyword evidence="1" id="KW-1133">Transmembrane helix</keyword>
<protein>
    <recommendedName>
        <fullName evidence="4">Lipoprotein</fullName>
    </recommendedName>
</protein>
<evidence type="ECO:0000313" key="3">
    <source>
        <dbReference type="Proteomes" id="UP000318669"/>
    </source>
</evidence>
<dbReference type="PROSITE" id="PS51257">
    <property type="entry name" value="PROKAR_LIPOPROTEIN"/>
    <property type="match status" value="1"/>
</dbReference>
<accession>A0A553BFJ4</accession>
<dbReference type="RefSeq" id="WP_144064955.1">
    <property type="nucleotide sequence ID" value="NZ_VJZL01000028.1"/>
</dbReference>
<sequence length="119" mass="13336">MKNSIVYFVIISFLFQSCYTYKAIDLKETPLIVGKNYKIRQDMKFTKAQLMTTNDSTVTFMINNHEVNVPISKIKEIQAKEFSTLKTVGLILSIGLVAVIAVGAIVMSDFGFGEFTIPN</sequence>
<dbReference type="OrthoDB" id="1376530at2"/>
<comment type="caution">
    <text evidence="2">The sequence shown here is derived from an EMBL/GenBank/DDBJ whole genome shotgun (WGS) entry which is preliminary data.</text>
</comment>
<name>A0A553BFJ4_9FLAO</name>
<dbReference type="AlphaFoldDB" id="A0A553BFJ4"/>
<keyword evidence="1" id="KW-0472">Membrane</keyword>